<dbReference type="Proteomes" id="UP001500954">
    <property type="component" value="Unassembled WGS sequence"/>
</dbReference>
<name>A0ABP6YPT8_9FLAO</name>
<keyword evidence="2" id="KW-0479">Metal-binding</keyword>
<dbReference type="SUPFAM" id="SSF53649">
    <property type="entry name" value="Alkaline phosphatase-like"/>
    <property type="match status" value="1"/>
</dbReference>
<dbReference type="RefSeq" id="WP_345007985.1">
    <property type="nucleotide sequence ID" value="NZ_BAABCY010000105.1"/>
</dbReference>
<evidence type="ECO:0000256" key="1">
    <source>
        <dbReference type="ARBA" id="ARBA00008779"/>
    </source>
</evidence>
<dbReference type="EMBL" id="BAABCY010000105">
    <property type="protein sequence ID" value="GAA3585260.1"/>
    <property type="molecule type" value="Genomic_DNA"/>
</dbReference>
<keyword evidence="7" id="KW-1185">Reference proteome</keyword>
<comment type="similarity">
    <text evidence="1">Belongs to the sulfatase family.</text>
</comment>
<keyword evidence="3" id="KW-0378">Hydrolase</keyword>
<dbReference type="PANTHER" id="PTHR42693:SF53">
    <property type="entry name" value="ENDO-4-O-SULFATASE"/>
    <property type="match status" value="1"/>
</dbReference>
<dbReference type="Gene3D" id="3.40.720.10">
    <property type="entry name" value="Alkaline Phosphatase, subunit A"/>
    <property type="match status" value="1"/>
</dbReference>
<dbReference type="Pfam" id="PF00884">
    <property type="entry name" value="Sulfatase"/>
    <property type="match status" value="1"/>
</dbReference>
<dbReference type="Gene3D" id="3.30.1120.10">
    <property type="match status" value="1"/>
</dbReference>
<accession>A0ABP6YPT8</accession>
<dbReference type="InterPro" id="IPR000917">
    <property type="entry name" value="Sulfatase_N"/>
</dbReference>
<evidence type="ECO:0000256" key="3">
    <source>
        <dbReference type="ARBA" id="ARBA00022801"/>
    </source>
</evidence>
<proteinExistence type="inferred from homology"/>
<organism evidence="6 7">
    <name type="scientific">Snuella lapsa</name>
    <dbReference type="NCBI Taxonomy" id="870481"/>
    <lineage>
        <taxon>Bacteria</taxon>
        <taxon>Pseudomonadati</taxon>
        <taxon>Bacteroidota</taxon>
        <taxon>Flavobacteriia</taxon>
        <taxon>Flavobacteriales</taxon>
        <taxon>Flavobacteriaceae</taxon>
        <taxon>Snuella</taxon>
    </lineage>
</organism>
<dbReference type="PANTHER" id="PTHR42693">
    <property type="entry name" value="ARYLSULFATASE FAMILY MEMBER"/>
    <property type="match status" value="1"/>
</dbReference>
<sequence length="526" mass="58494">MKQHLVFAILCIVLLQVSCTKKQKAEVEQEAVKRPNIIYVLADDLGIGDVKVFNNNGKIKTPNLDNLAAGGMIFTDAHTSSSVCTPTRYGILTGRYNWRSRLKSGVLTGTSKALIPNSRATVASFLKENGYYTGFIGKWHLGWDWAKTQKDSLLGNGWNPGDYKNIDFSKPIKNGPNDVGFDYAYGHSGSLDMAPYVYVENGMPTTIPDTVTVDKGKYTWWREGPTSPDFVHEDVTPNFFRRSFNFIKEQAKNEKPFFLYLALPSPHTPILPTEEWLGKSGLNPYADFVMEVDGYMGQLQAAIKEAGIEENTIVIFTSDNGCSPQADYKALAAFDHNPSSIYRGHKADIFEGGHRVPFIVKWPEMVKAGSVSGKTICTTDLFATCADIVNAKLTDNEAEDSFSMLPLLTNNGKMFKREAIIHSSINGSFAIRQGDYKLVMAPGSAGWSFPKPNSKDVVSLPEIQLYNLVTDPGEMQNIYKEHPEKVTELKTLLENQILEGRSTPGKAQENDSVANWKQINWISKNK</sequence>
<dbReference type="PROSITE" id="PS00149">
    <property type="entry name" value="SULFATASE_2"/>
    <property type="match status" value="1"/>
</dbReference>
<dbReference type="CDD" id="cd16143">
    <property type="entry name" value="ARS_like"/>
    <property type="match status" value="1"/>
</dbReference>
<evidence type="ECO:0000256" key="4">
    <source>
        <dbReference type="ARBA" id="ARBA00022837"/>
    </source>
</evidence>
<dbReference type="PROSITE" id="PS00523">
    <property type="entry name" value="SULFATASE_1"/>
    <property type="match status" value="1"/>
</dbReference>
<evidence type="ECO:0000313" key="7">
    <source>
        <dbReference type="Proteomes" id="UP001500954"/>
    </source>
</evidence>
<gene>
    <name evidence="6" type="ORF">GCM10022395_36590</name>
</gene>
<feature type="domain" description="Sulfatase N-terminal" evidence="5">
    <location>
        <begin position="35"/>
        <end position="389"/>
    </location>
</feature>
<evidence type="ECO:0000259" key="5">
    <source>
        <dbReference type="Pfam" id="PF00884"/>
    </source>
</evidence>
<evidence type="ECO:0000313" key="6">
    <source>
        <dbReference type="EMBL" id="GAA3585260.1"/>
    </source>
</evidence>
<dbReference type="InterPro" id="IPR017850">
    <property type="entry name" value="Alkaline_phosphatase_core_sf"/>
</dbReference>
<dbReference type="InterPro" id="IPR050738">
    <property type="entry name" value="Sulfatase"/>
</dbReference>
<protein>
    <submittedName>
        <fullName evidence="6">Arylsulfatase</fullName>
    </submittedName>
</protein>
<comment type="caution">
    <text evidence="6">The sequence shown here is derived from an EMBL/GenBank/DDBJ whole genome shotgun (WGS) entry which is preliminary data.</text>
</comment>
<dbReference type="InterPro" id="IPR024607">
    <property type="entry name" value="Sulfatase_CS"/>
</dbReference>
<reference evidence="7" key="1">
    <citation type="journal article" date="2019" name="Int. J. Syst. Evol. Microbiol.">
        <title>The Global Catalogue of Microorganisms (GCM) 10K type strain sequencing project: providing services to taxonomists for standard genome sequencing and annotation.</title>
        <authorList>
            <consortium name="The Broad Institute Genomics Platform"/>
            <consortium name="The Broad Institute Genome Sequencing Center for Infectious Disease"/>
            <person name="Wu L."/>
            <person name="Ma J."/>
        </authorList>
    </citation>
    <scope>NUCLEOTIDE SEQUENCE [LARGE SCALE GENOMIC DNA]</scope>
    <source>
        <strain evidence="7">JCM 17111</strain>
    </source>
</reference>
<keyword evidence="4" id="KW-0106">Calcium</keyword>
<evidence type="ECO:0000256" key="2">
    <source>
        <dbReference type="ARBA" id="ARBA00022723"/>
    </source>
</evidence>